<name>A0ABP1HHQ1_9EUKA</name>
<keyword evidence="2" id="KW-1185">Reference proteome</keyword>
<proteinExistence type="predicted"/>
<dbReference type="EMBL" id="CAXDID020000028">
    <property type="protein sequence ID" value="CAL5992325.1"/>
    <property type="molecule type" value="Genomic_DNA"/>
</dbReference>
<protein>
    <submittedName>
        <fullName evidence="1">Hypothetical_protein</fullName>
    </submittedName>
</protein>
<organism evidence="1 2">
    <name type="scientific">Hexamita inflata</name>
    <dbReference type="NCBI Taxonomy" id="28002"/>
    <lineage>
        <taxon>Eukaryota</taxon>
        <taxon>Metamonada</taxon>
        <taxon>Diplomonadida</taxon>
        <taxon>Hexamitidae</taxon>
        <taxon>Hexamitinae</taxon>
        <taxon>Hexamita</taxon>
    </lineage>
</organism>
<comment type="caution">
    <text evidence="1">The sequence shown here is derived from an EMBL/GenBank/DDBJ whole genome shotgun (WGS) entry which is preliminary data.</text>
</comment>
<evidence type="ECO:0000313" key="1">
    <source>
        <dbReference type="EMBL" id="CAL5992325.1"/>
    </source>
</evidence>
<reference evidence="1 2" key="1">
    <citation type="submission" date="2024-07" db="EMBL/GenBank/DDBJ databases">
        <authorList>
            <person name="Akdeniz Z."/>
        </authorList>
    </citation>
    <scope>NUCLEOTIDE SEQUENCE [LARGE SCALE GENOMIC DNA]</scope>
</reference>
<dbReference type="Proteomes" id="UP001642409">
    <property type="component" value="Unassembled WGS sequence"/>
</dbReference>
<gene>
    <name evidence="1" type="ORF">HINF_LOCUS12529</name>
</gene>
<accession>A0ABP1HHQ1</accession>
<sequence>MNDKQRILKSQLQKQLLNTGPDMITYEVMMLQNISYYRCFVTASFALNIDIYDLLQTFKEIVMNELVQQKLYPKLNQQLLIKDENIKVNDRTIFKLQFEQSAKEVLFRNQRLQNMNCEDLCRYINQYLELNNNKLFWNQIQQLIPYKSEKQLREYYQKSFQRVMFTEFTDDEDKQFLKQMLENKPNKPAAQLADEFLSVCKCETTSNEIQ</sequence>
<evidence type="ECO:0000313" key="2">
    <source>
        <dbReference type="Proteomes" id="UP001642409"/>
    </source>
</evidence>